<sequence>MKMMHDRNIIERKFKPGDMVLLYNLRLRLFPGKLKSRWSGPFRVVKIHLTGAVDIAASNDSRTFRVNGQSLKHYVGMEEAKKVSVTHLIKPPKLSIL</sequence>
<dbReference type="AlphaFoldDB" id="A0A314L254"/>
<reference evidence="1" key="1">
    <citation type="submission" date="2016-11" db="EMBL/GenBank/DDBJ databases">
        <title>The genome of Nicotiana attenuata.</title>
        <authorList>
            <person name="Xu S."/>
            <person name="Brockmoeller T."/>
            <person name="Gaquerel E."/>
            <person name="Navarro A."/>
            <person name="Kuhl H."/>
            <person name="Gase K."/>
            <person name="Ling Z."/>
            <person name="Zhou W."/>
            <person name="Kreitzer C."/>
            <person name="Stanke M."/>
            <person name="Tang H."/>
            <person name="Lyons E."/>
            <person name="Pandey P."/>
            <person name="Pandey S.P."/>
            <person name="Timmermann B."/>
            <person name="Baldwin I.T."/>
        </authorList>
    </citation>
    <scope>NUCLEOTIDE SEQUENCE [LARGE SCALE GENOMIC DNA]</scope>
    <source>
        <strain evidence="1">UT</strain>
    </source>
</reference>
<keyword evidence="2" id="KW-1185">Reference proteome</keyword>
<gene>
    <name evidence="1" type="ORF">A4A49_58936</name>
</gene>
<dbReference type="Proteomes" id="UP000187609">
    <property type="component" value="Unassembled WGS sequence"/>
</dbReference>
<organism evidence="1 2">
    <name type="scientific">Nicotiana attenuata</name>
    <name type="common">Coyote tobacco</name>
    <dbReference type="NCBI Taxonomy" id="49451"/>
    <lineage>
        <taxon>Eukaryota</taxon>
        <taxon>Viridiplantae</taxon>
        <taxon>Streptophyta</taxon>
        <taxon>Embryophyta</taxon>
        <taxon>Tracheophyta</taxon>
        <taxon>Spermatophyta</taxon>
        <taxon>Magnoliopsida</taxon>
        <taxon>eudicotyledons</taxon>
        <taxon>Gunneridae</taxon>
        <taxon>Pentapetalae</taxon>
        <taxon>asterids</taxon>
        <taxon>lamiids</taxon>
        <taxon>Solanales</taxon>
        <taxon>Solanaceae</taxon>
        <taxon>Nicotianoideae</taxon>
        <taxon>Nicotianeae</taxon>
        <taxon>Nicotiana</taxon>
    </lineage>
</organism>
<protein>
    <submittedName>
        <fullName evidence="1">Uncharacterized protein</fullName>
    </submittedName>
</protein>
<proteinExistence type="predicted"/>
<evidence type="ECO:0000313" key="2">
    <source>
        <dbReference type="Proteomes" id="UP000187609"/>
    </source>
</evidence>
<name>A0A314L254_NICAT</name>
<dbReference type="EMBL" id="MJEQ01000533">
    <property type="protein sequence ID" value="OIT35633.1"/>
    <property type="molecule type" value="Genomic_DNA"/>
</dbReference>
<comment type="caution">
    <text evidence="1">The sequence shown here is derived from an EMBL/GenBank/DDBJ whole genome shotgun (WGS) entry which is preliminary data.</text>
</comment>
<accession>A0A314L254</accession>
<dbReference type="Gramene" id="OIT35633">
    <property type="protein sequence ID" value="OIT35633"/>
    <property type="gene ID" value="A4A49_58936"/>
</dbReference>
<evidence type="ECO:0000313" key="1">
    <source>
        <dbReference type="EMBL" id="OIT35633.1"/>
    </source>
</evidence>